<comment type="caution">
    <text evidence="2">The sequence shown here is derived from an EMBL/GenBank/DDBJ whole genome shotgun (WGS) entry which is preliminary data.</text>
</comment>
<evidence type="ECO:0000313" key="2">
    <source>
        <dbReference type="EMBL" id="MCH81188.1"/>
    </source>
</evidence>
<evidence type="ECO:0000256" key="1">
    <source>
        <dbReference type="SAM" id="Coils"/>
    </source>
</evidence>
<feature type="coiled-coil region" evidence="1">
    <location>
        <begin position="268"/>
        <end position="309"/>
    </location>
</feature>
<keyword evidence="3" id="KW-1185">Reference proteome</keyword>
<dbReference type="EMBL" id="LXQA010001988">
    <property type="protein sequence ID" value="MCH81188.1"/>
    <property type="molecule type" value="Genomic_DNA"/>
</dbReference>
<gene>
    <name evidence="2" type="ORF">A2U01_0001972</name>
</gene>
<name>A0A392M2G6_9FABA</name>
<dbReference type="PANTHER" id="PTHR35317:SF35">
    <property type="entry name" value="DUF4219 DOMAIN-CONTAINING PROTEIN"/>
    <property type="match status" value="1"/>
</dbReference>
<evidence type="ECO:0000313" key="3">
    <source>
        <dbReference type="Proteomes" id="UP000265520"/>
    </source>
</evidence>
<dbReference type="PANTHER" id="PTHR35317">
    <property type="entry name" value="OS04G0629600 PROTEIN"/>
    <property type="match status" value="1"/>
</dbReference>
<dbReference type="AlphaFoldDB" id="A0A392M2G6"/>
<proteinExistence type="predicted"/>
<dbReference type="Pfam" id="PF14223">
    <property type="entry name" value="Retrotran_gag_2"/>
    <property type="match status" value="1"/>
</dbReference>
<keyword evidence="1" id="KW-0175">Coiled coil</keyword>
<dbReference type="Proteomes" id="UP000265520">
    <property type="component" value="Unassembled WGS sequence"/>
</dbReference>
<protein>
    <submittedName>
        <fullName evidence="2">Gag-pol polyprotein</fullName>
    </submittedName>
</protein>
<organism evidence="2 3">
    <name type="scientific">Trifolium medium</name>
    <dbReference type="NCBI Taxonomy" id="97028"/>
    <lineage>
        <taxon>Eukaryota</taxon>
        <taxon>Viridiplantae</taxon>
        <taxon>Streptophyta</taxon>
        <taxon>Embryophyta</taxon>
        <taxon>Tracheophyta</taxon>
        <taxon>Spermatophyta</taxon>
        <taxon>Magnoliopsida</taxon>
        <taxon>eudicotyledons</taxon>
        <taxon>Gunneridae</taxon>
        <taxon>Pentapetalae</taxon>
        <taxon>rosids</taxon>
        <taxon>fabids</taxon>
        <taxon>Fabales</taxon>
        <taxon>Fabaceae</taxon>
        <taxon>Papilionoideae</taxon>
        <taxon>50 kb inversion clade</taxon>
        <taxon>NPAAA clade</taxon>
        <taxon>Hologalegina</taxon>
        <taxon>IRL clade</taxon>
        <taxon>Trifolieae</taxon>
        <taxon>Trifolium</taxon>
    </lineage>
</organism>
<reference evidence="2 3" key="1">
    <citation type="journal article" date="2018" name="Front. Plant Sci.">
        <title>Red Clover (Trifolium pratense) and Zigzag Clover (T. medium) - A Picture of Genomic Similarities and Differences.</title>
        <authorList>
            <person name="Dluhosova J."/>
            <person name="Istvanek J."/>
            <person name="Nedelnik J."/>
            <person name="Repkova J."/>
        </authorList>
    </citation>
    <scope>NUCLEOTIDE SEQUENCE [LARGE SCALE GENOMIC DNA]</scope>
    <source>
        <strain evidence="3">cv. 10/8</strain>
        <tissue evidence="2">Leaf</tissue>
    </source>
</reference>
<accession>A0A392M2G6</accession>
<sequence>MDNNKDGGSINRPPVLDGSNYDYWKENMVAFLKSMDNRAWKAIIKGWIHPVVTAEDAKQAWEILQTAHEGTSKVRMSKLQLLTTKFENLKMEEDETISEFNTRLRDITNSSFALGEKMSEEKLARKILRSLPKRFDMKVTTIEESQDLSTIKVDELNGSLQTFEMTFNDRLKKKNRNIAFLYLKRTSLKIICFGHIRPECPTYLKKQKKGMIVTLSDFEEENEEETVNKAFTGKYETSDTNNEDLLDEDLAEAHKHLISKWEKSCQVIEQQEKIIKKLAQEKEVLTSTATDLKEEVTLLNSKLKNMTKSVRMLNKGSNILDEILEVGKMSRDMKGLGFGNHINKEFKNVPKKTILPKKKLREQMSNHMSQHPAQQKNQNQTTCLNFMLNMCPPKTKATRNHSKDVITVEDLGI</sequence>